<evidence type="ECO:0000313" key="8">
    <source>
        <dbReference type="EMBL" id="PLB37175.1"/>
    </source>
</evidence>
<dbReference type="GO" id="GO:0006281">
    <property type="term" value="P:DNA repair"/>
    <property type="evidence" value="ECO:0007669"/>
    <property type="project" value="UniProtKB-UniRule"/>
</dbReference>
<dbReference type="GO" id="GO:0097361">
    <property type="term" value="C:cytosolic [4Fe-4S] assembly targeting complex"/>
    <property type="evidence" value="ECO:0007669"/>
    <property type="project" value="UniProtKB-UniRule"/>
</dbReference>
<dbReference type="GeneID" id="36520192"/>
<keyword evidence="3" id="KW-0677">Repeat</keyword>
<feature type="domain" description="MMS19 C-terminal" evidence="6">
    <location>
        <begin position="545"/>
        <end position="1003"/>
    </location>
</feature>
<dbReference type="InterPro" id="IPR039920">
    <property type="entry name" value="MMS19"/>
</dbReference>
<evidence type="ECO:0000256" key="3">
    <source>
        <dbReference type="ARBA" id="ARBA00022737"/>
    </source>
</evidence>
<dbReference type="STRING" id="41067.A0A2I2F996"/>
<comment type="function">
    <text evidence="5">Key component of the cytosolic iron-sulfur protein assembly (CIA) complex, a multiprotein complex that mediates the incorporation of iron-sulfur cluster into apoproteins specifically involved in DNA metabolism and genomic integrity. In the CIA complex, MMS19 acts as an adapter between early-acting CIA components and a subset of cellular target iron-sulfur proteins.</text>
</comment>
<comment type="subcellular location">
    <subcellularLocation>
        <location evidence="1 5">Nucleus</location>
    </subcellularLocation>
</comment>
<dbReference type="PANTHER" id="PTHR12891:SF0">
    <property type="entry name" value="MMS19 NUCLEOTIDE EXCISION REPAIR PROTEIN HOMOLOG"/>
    <property type="match status" value="1"/>
</dbReference>
<dbReference type="GO" id="GO:0005634">
    <property type="term" value="C:nucleus"/>
    <property type="evidence" value="ECO:0007669"/>
    <property type="project" value="UniProtKB-SubCell"/>
</dbReference>
<dbReference type="InterPro" id="IPR011989">
    <property type="entry name" value="ARM-like"/>
</dbReference>
<evidence type="ECO:0000256" key="4">
    <source>
        <dbReference type="ARBA" id="ARBA00023242"/>
    </source>
</evidence>
<dbReference type="OrthoDB" id="342900at2759"/>
<name>A0A2I2F996_ASPCN</name>
<evidence type="ECO:0000313" key="9">
    <source>
        <dbReference type="Proteomes" id="UP000234585"/>
    </source>
</evidence>
<dbReference type="RefSeq" id="XP_024671187.1">
    <property type="nucleotide sequence ID" value="XM_024813032.1"/>
</dbReference>
<accession>A0A2I2F996</accession>
<keyword evidence="5" id="KW-0234">DNA repair</keyword>
<proteinExistence type="inferred from homology"/>
<keyword evidence="9" id="KW-1185">Reference proteome</keyword>
<evidence type="ECO:0000256" key="5">
    <source>
        <dbReference type="RuleBase" id="RU367072"/>
    </source>
</evidence>
<evidence type="ECO:0000256" key="2">
    <source>
        <dbReference type="ARBA" id="ARBA00009340"/>
    </source>
</evidence>
<comment type="similarity">
    <text evidence="2 5">Belongs to the MET18/MMS19 family.</text>
</comment>
<dbReference type="Pfam" id="PF14500">
    <property type="entry name" value="MMS19_N"/>
    <property type="match status" value="1"/>
</dbReference>
<evidence type="ECO:0000259" key="6">
    <source>
        <dbReference type="Pfam" id="PF12460"/>
    </source>
</evidence>
<dbReference type="Proteomes" id="UP000234585">
    <property type="component" value="Unassembled WGS sequence"/>
</dbReference>
<dbReference type="SUPFAM" id="SSF48371">
    <property type="entry name" value="ARM repeat"/>
    <property type="match status" value="1"/>
</dbReference>
<dbReference type="InterPro" id="IPR029240">
    <property type="entry name" value="MMS19_N"/>
</dbReference>
<dbReference type="GO" id="GO:0051604">
    <property type="term" value="P:protein maturation"/>
    <property type="evidence" value="ECO:0007669"/>
    <property type="project" value="UniProtKB-UniRule"/>
</dbReference>
<gene>
    <name evidence="8" type="ORF">BDW47DRAFT_107524</name>
</gene>
<protein>
    <recommendedName>
        <fullName evidence="5">MMS19 nucleotide excision repair protein</fullName>
    </recommendedName>
</protein>
<organism evidence="8 9">
    <name type="scientific">Aspergillus candidus</name>
    <dbReference type="NCBI Taxonomy" id="41067"/>
    <lineage>
        <taxon>Eukaryota</taxon>
        <taxon>Fungi</taxon>
        <taxon>Dikarya</taxon>
        <taxon>Ascomycota</taxon>
        <taxon>Pezizomycotina</taxon>
        <taxon>Eurotiomycetes</taxon>
        <taxon>Eurotiomycetidae</taxon>
        <taxon>Eurotiales</taxon>
        <taxon>Aspergillaceae</taxon>
        <taxon>Aspergillus</taxon>
        <taxon>Aspergillus subgen. Circumdati</taxon>
    </lineage>
</organism>
<dbReference type="Gene3D" id="1.25.10.10">
    <property type="entry name" value="Leucine-rich Repeat Variant"/>
    <property type="match status" value="2"/>
</dbReference>
<dbReference type="Pfam" id="PF12460">
    <property type="entry name" value="MMS19_C"/>
    <property type="match status" value="1"/>
</dbReference>
<keyword evidence="4 5" id="KW-0539">Nucleus</keyword>
<reference evidence="8 9" key="1">
    <citation type="submission" date="2017-12" db="EMBL/GenBank/DDBJ databases">
        <authorList>
            <consortium name="DOE Joint Genome Institute"/>
            <person name="Haridas S."/>
            <person name="Kjaerbolling I."/>
            <person name="Vesth T.C."/>
            <person name="Frisvad J.C."/>
            <person name="Nybo J.L."/>
            <person name="Theobald S."/>
            <person name="Kuo A."/>
            <person name="Bowyer P."/>
            <person name="Matsuda Y."/>
            <person name="Mondo S."/>
            <person name="Lyhne E.K."/>
            <person name="Kogle M.E."/>
            <person name="Clum A."/>
            <person name="Lipzen A."/>
            <person name="Salamov A."/>
            <person name="Ngan C.Y."/>
            <person name="Daum C."/>
            <person name="Chiniquy J."/>
            <person name="Barry K."/>
            <person name="LaButti K."/>
            <person name="Simmons B.A."/>
            <person name="Magnuson J.K."/>
            <person name="Mortensen U.H."/>
            <person name="Larsen T.O."/>
            <person name="Grigoriev I.V."/>
            <person name="Baker S.E."/>
            <person name="Andersen M.R."/>
            <person name="Nordberg H.P."/>
            <person name="Cantor M.N."/>
            <person name="Hua S.X."/>
        </authorList>
    </citation>
    <scope>NUCLEOTIDE SEQUENCE [LARGE SCALE GENOMIC DNA]</scope>
    <source>
        <strain evidence="8 9">CBS 102.13</strain>
    </source>
</reference>
<evidence type="ECO:0000259" key="7">
    <source>
        <dbReference type="Pfam" id="PF14500"/>
    </source>
</evidence>
<dbReference type="EMBL" id="KZ559145">
    <property type="protein sequence ID" value="PLB37175.1"/>
    <property type="molecule type" value="Genomic_DNA"/>
</dbReference>
<dbReference type="GO" id="GO:0016226">
    <property type="term" value="P:iron-sulfur cluster assembly"/>
    <property type="evidence" value="ECO:0007669"/>
    <property type="project" value="UniProtKB-UniRule"/>
</dbReference>
<sequence length="1069" mass="117992">MSALQTFLLVADHDKQEAKQIAERIAHDVENKKTTLIEVVQSLGEYINDEDPILRGKAVSYLTAVIKALPPKFLTRQQIQVLTTFFCDRIEDGGAVAGLETLQKLDRFNKALAEEVAQAIFGRFQELQSRSQSQRFQVYQLLNELMLNHRDALHEMGDESLVGIVDLMTGEKDPRNLMLVFSILKVVMVEWDISNHAEVLFDAVYNYFPITFRPPPNDPYGITAQDLKDRLQDCIASNSQFAPHSIPSLLDKLDSTSPNVKKDALNALIACIHSYNADVVSTYSITIWDALKFEILNAQEEFLSELSLQVLRDIAARLSEGVTEISDQLPLAQYLRPITRECNDQLREPQQKQAKPAQQILSSTSAASAVSFTLVVRTMVAPLLTFYQEADGIVKQRALLETLVVLFDSAIKVFGEWKSSDPEPTMENPLLEFKDQFSEIFGQALMGVIKEEVSFRSSALKGLLRLSTLRNYFQDNEIGLFVQYLDEILLKEESIGRDDLKKEAINALAVISKHTPRLIMDITFPAFVATLPETDDGNGPNYITTLESLAQISIEKDIFETLVRRLLSKLTVLLQKEQPGSAEYPRALLLTILYVMNQRDMSKDPNLDLYYDRIVVSLCRSAAATASGKATNNILADATVLDILGRLSNLIVRSLPRSKQDEVAENIYTLFASAEDFSPVPFAPSTSDSHQRTMILSTYLLAGLPADTAKLPHTHPNMSALLSDITNRSITSSESGEPATHLAFLRHSALLVNKFLPKTDLNLATDAVFTLLHQITEQQTPHTTGTIKTAFWLTKALVLRLAPKTTDLLTSLLSLLSSPSPQTSTTASRSFSILLSDDDILSPTNGATIRLLSKQRVFTTLVPLISTRIRDVNITNNNTDQKTTPDHIKPAHLTALSGLLSTISPKLVTPELPTLLPLLLQSLDLRTADSDSLAVRAATLETLAVIIRDNGVSVIEECGHVQSLVTRLLNTTTVSKSSSPSAGTSNNSPRLRADAVKCLALLAAGQHSHADAPAVARAGKLSPLLPVKSQVLRALRFVLDDPKRDVRKAAVDARAAWLRGVDDAPEEED</sequence>
<feature type="domain" description="MMS19 N-terminal" evidence="7">
    <location>
        <begin position="40"/>
        <end position="297"/>
    </location>
</feature>
<dbReference type="InterPro" id="IPR016024">
    <property type="entry name" value="ARM-type_fold"/>
</dbReference>
<dbReference type="PANTHER" id="PTHR12891">
    <property type="entry name" value="DNA REPAIR/TRANSCRIPTION PROTEIN MET18/MMS19"/>
    <property type="match status" value="1"/>
</dbReference>
<keyword evidence="5" id="KW-0227">DNA damage</keyword>
<dbReference type="AlphaFoldDB" id="A0A2I2F996"/>
<dbReference type="InterPro" id="IPR024687">
    <property type="entry name" value="MMS19_C"/>
</dbReference>
<evidence type="ECO:0000256" key="1">
    <source>
        <dbReference type="ARBA" id="ARBA00004123"/>
    </source>
</evidence>